<dbReference type="SUPFAM" id="SSF55166">
    <property type="entry name" value="Hedgehog/DD-peptidase"/>
    <property type="match status" value="1"/>
</dbReference>
<dbReference type="Proteomes" id="UP000230564">
    <property type="component" value="Unassembled WGS sequence"/>
</dbReference>
<dbReference type="InterPro" id="IPR039561">
    <property type="entry name" value="Peptidase_M15C"/>
</dbReference>
<dbReference type="EMBL" id="PCWQ01000011">
    <property type="protein sequence ID" value="PIR06673.1"/>
    <property type="molecule type" value="Genomic_DNA"/>
</dbReference>
<evidence type="ECO:0000313" key="2">
    <source>
        <dbReference type="EMBL" id="PIR06673.1"/>
    </source>
</evidence>
<reference evidence="2 3" key="1">
    <citation type="submission" date="2017-09" db="EMBL/GenBank/DDBJ databases">
        <title>Depth-based differentiation of microbial function through sediment-hosted aquifers and enrichment of novel symbionts in the deep terrestrial subsurface.</title>
        <authorList>
            <person name="Probst A.J."/>
            <person name="Ladd B."/>
            <person name="Jarett J.K."/>
            <person name="Geller-Mcgrath D.E."/>
            <person name="Sieber C.M."/>
            <person name="Emerson J.B."/>
            <person name="Anantharaman K."/>
            <person name="Thomas B.C."/>
            <person name="Malmstrom R."/>
            <person name="Stieglmeier M."/>
            <person name="Klingl A."/>
            <person name="Woyke T."/>
            <person name="Ryan C.M."/>
            <person name="Banfield J.F."/>
        </authorList>
    </citation>
    <scope>NUCLEOTIDE SEQUENCE [LARGE SCALE GENOMIC DNA]</scope>
    <source>
        <strain evidence="2">CG11_big_fil_rev_8_21_14_0_20_36_20</strain>
    </source>
</reference>
<accession>A0A2H0NCQ2</accession>
<protein>
    <submittedName>
        <fullName evidence="2">Peptidase</fullName>
    </submittedName>
</protein>
<dbReference type="CDD" id="cd14845">
    <property type="entry name" value="L-Ala-D-Glu_peptidase_like"/>
    <property type="match status" value="1"/>
</dbReference>
<dbReference type="InterPro" id="IPR009045">
    <property type="entry name" value="Zn_M74/Hedgehog-like"/>
</dbReference>
<dbReference type="AlphaFoldDB" id="A0A2H0NCQ2"/>
<dbReference type="GO" id="GO:0008233">
    <property type="term" value="F:peptidase activity"/>
    <property type="evidence" value="ECO:0007669"/>
    <property type="project" value="InterPro"/>
</dbReference>
<organism evidence="2 3">
    <name type="scientific">Candidatus Komeilibacteria bacterium CG11_big_fil_rev_8_21_14_0_20_36_20</name>
    <dbReference type="NCBI Taxonomy" id="1974477"/>
    <lineage>
        <taxon>Bacteria</taxon>
        <taxon>Candidatus Komeiliibacteriota</taxon>
    </lineage>
</organism>
<gene>
    <name evidence="2" type="ORF">COV55_02870</name>
</gene>
<name>A0A2H0NCQ2_9BACT</name>
<comment type="caution">
    <text evidence="2">The sequence shown here is derived from an EMBL/GenBank/DDBJ whole genome shotgun (WGS) entry which is preliminary data.</text>
</comment>
<dbReference type="Gene3D" id="3.30.1380.10">
    <property type="match status" value="1"/>
</dbReference>
<evidence type="ECO:0000313" key="3">
    <source>
        <dbReference type="Proteomes" id="UP000230564"/>
    </source>
</evidence>
<feature type="domain" description="Peptidase M15C" evidence="1">
    <location>
        <begin position="59"/>
        <end position="121"/>
    </location>
</feature>
<sequence length="126" mass="14610">MPLFSKKSKKNLIDTDYRLVNIAYKAIEIIDFSVIEGYRSETKQNKLFKEGFTKAQFPLSPHNKKPSRAIDLLPYPFQGWENKEQFFLLAGVIKAIAHEQNIGIRWGGEFKSFFDGPHFELLITEV</sequence>
<proteinExistence type="predicted"/>
<evidence type="ECO:0000259" key="1">
    <source>
        <dbReference type="Pfam" id="PF13539"/>
    </source>
</evidence>
<dbReference type="Pfam" id="PF13539">
    <property type="entry name" value="Peptidase_M15_4"/>
    <property type="match status" value="1"/>
</dbReference>